<feature type="compositionally biased region" description="Polar residues" evidence="1">
    <location>
        <begin position="540"/>
        <end position="569"/>
    </location>
</feature>
<dbReference type="Gene3D" id="3.30.470.20">
    <property type="entry name" value="ATP-grasp fold, B domain"/>
    <property type="match status" value="1"/>
</dbReference>
<feature type="region of interest" description="Disordered" evidence="1">
    <location>
        <begin position="91"/>
        <end position="138"/>
    </location>
</feature>
<dbReference type="InterPro" id="IPR020897">
    <property type="entry name" value="Synapsin_pre-ATP-grasp_dom"/>
</dbReference>
<feature type="compositionally biased region" description="Low complexity" evidence="1">
    <location>
        <begin position="489"/>
        <end position="534"/>
    </location>
</feature>
<dbReference type="Pfam" id="PF02078">
    <property type="entry name" value="Synapsin"/>
    <property type="match status" value="1"/>
</dbReference>
<feature type="compositionally biased region" description="Low complexity" evidence="1">
    <location>
        <begin position="36"/>
        <end position="48"/>
    </location>
</feature>
<feature type="compositionally biased region" description="Low complexity" evidence="1">
    <location>
        <begin position="91"/>
        <end position="102"/>
    </location>
</feature>
<feature type="region of interest" description="Disordered" evidence="1">
    <location>
        <begin position="708"/>
        <end position="751"/>
    </location>
</feature>
<sequence>MITYLKRRFSSSDLQGEAADKREQEGLPSFLRFGSTTGPTATATTGTGQVPRPPSQQQPNQTFQTSALQQQYPYRVQDQSSTGMQQVYDTQTSGTAASGTAAPVGDGPSQPSQRGRGTYPSAPSSPTRTYGSTGAGMGSGVGSFMGPMGSITGHISSTIMRGFSTAASTAQSMATGKSARERQKVLLVIDDSQTDWSKYFKGRKVLGDWDVRVEQFILPDISLGERWHRFFLFRGQLRLRDYNDGLQRARMRDQHLSQPQSEQTHAFAHLLLLRNRLGKETFPLINQVYHTSHKEMIRADNPMVYQDVTSMLTLGNLYVTTEPFIDAKCDLHIQKIGPNYKAFARNLSIFSQIGSVQYRFVYFYKSSQCTEKLSETFAYCIVLLSKIYLRQMVLFYGRTKTSSLQTMGRGLESERAASTTTQSPISTAPPNTQSPAIRQPLMSQASTTTHALTQPPQQQQPHVMSQTMHQVSTMQQQHPVLQQAAFQHQPAFRQQSAFQPQPAFQQQASFQQQPLSQTPPQQQQPQQVQTNQQPFRPPHSDSSQSPLLPKFGNQSTTTGASFSAQPDQGSLSSFSSTSSVFSGISSKIDGHLPSGQSTPVAQRDEGPTAYSISAPLSNQVGGAVQRNRSSSAQSQPFTPTQTSSYVTGSPWTGSSQSNENLVTTSGGNYGAPKNASVTVYESTDTFGRKFTGPGPASATSPPIISHQEQMPPCGSMTDNESTVGPSRPSVPPRQTSLRGGSGVEDSDDTMKNLRKTFAGIFGDM</sequence>
<keyword evidence="5" id="KW-1185">Reference proteome</keyword>
<dbReference type="Proteomes" id="UP000316759">
    <property type="component" value="Unassembled WGS sequence"/>
</dbReference>
<gene>
    <name evidence="4" type="ORF">FGIG_01253</name>
</gene>
<dbReference type="PANTHER" id="PTHR10841">
    <property type="entry name" value="SYNAPSIN"/>
    <property type="match status" value="1"/>
</dbReference>
<evidence type="ECO:0000259" key="3">
    <source>
        <dbReference type="Pfam" id="PF02750"/>
    </source>
</evidence>
<dbReference type="SUPFAM" id="SSF52440">
    <property type="entry name" value="PreATP-grasp domain"/>
    <property type="match status" value="1"/>
</dbReference>
<feature type="region of interest" description="Disordered" evidence="1">
    <location>
        <begin position="406"/>
        <end position="673"/>
    </location>
</feature>
<evidence type="ECO:0000259" key="2">
    <source>
        <dbReference type="Pfam" id="PF02078"/>
    </source>
</evidence>
<dbReference type="GO" id="GO:0007269">
    <property type="term" value="P:neurotransmitter secretion"/>
    <property type="evidence" value="ECO:0007669"/>
    <property type="project" value="TreeGrafter"/>
</dbReference>
<evidence type="ECO:0000313" key="4">
    <source>
        <dbReference type="EMBL" id="TPP60551.1"/>
    </source>
</evidence>
<feature type="compositionally biased region" description="Polar residues" evidence="1">
    <location>
        <begin position="610"/>
        <end position="666"/>
    </location>
</feature>
<feature type="domain" description="Synapsin ATP-binding" evidence="3">
    <location>
        <begin position="298"/>
        <end position="346"/>
    </location>
</feature>
<dbReference type="InterPro" id="IPR016185">
    <property type="entry name" value="PreATP-grasp_dom_sf"/>
</dbReference>
<dbReference type="EMBL" id="SUNJ01009261">
    <property type="protein sequence ID" value="TPP60551.1"/>
    <property type="molecule type" value="Genomic_DNA"/>
</dbReference>
<evidence type="ECO:0000256" key="1">
    <source>
        <dbReference type="SAM" id="MobiDB-lite"/>
    </source>
</evidence>
<feature type="compositionally biased region" description="Polar residues" evidence="1">
    <location>
        <begin position="57"/>
        <end position="68"/>
    </location>
</feature>
<feature type="region of interest" description="Disordered" evidence="1">
    <location>
        <begin position="1"/>
        <end position="68"/>
    </location>
</feature>
<feature type="compositionally biased region" description="Polar residues" evidence="1">
    <location>
        <begin position="416"/>
        <end position="486"/>
    </location>
</feature>
<dbReference type="AlphaFoldDB" id="A0A504YJH9"/>
<organism evidence="4 5">
    <name type="scientific">Fasciola gigantica</name>
    <name type="common">Giant liver fluke</name>
    <dbReference type="NCBI Taxonomy" id="46835"/>
    <lineage>
        <taxon>Eukaryota</taxon>
        <taxon>Metazoa</taxon>
        <taxon>Spiralia</taxon>
        <taxon>Lophotrochozoa</taxon>
        <taxon>Platyhelminthes</taxon>
        <taxon>Trematoda</taxon>
        <taxon>Digenea</taxon>
        <taxon>Plagiorchiida</taxon>
        <taxon>Echinostomata</taxon>
        <taxon>Echinostomatoidea</taxon>
        <taxon>Fasciolidae</taxon>
        <taxon>Fasciola</taxon>
    </lineage>
</organism>
<dbReference type="OrthoDB" id="10249572at2759"/>
<feature type="domain" description="Synapsin pre-ATP-grasp" evidence="2">
    <location>
        <begin position="180"/>
        <end position="223"/>
    </location>
</feature>
<name>A0A504YJH9_FASGI</name>
<dbReference type="Gene3D" id="3.40.50.20">
    <property type="match status" value="1"/>
</dbReference>
<reference evidence="4 5" key="1">
    <citation type="submission" date="2019-04" db="EMBL/GenBank/DDBJ databases">
        <title>Annotation for the trematode Fasciola gigantica.</title>
        <authorList>
            <person name="Choi Y.-J."/>
        </authorList>
    </citation>
    <scope>NUCLEOTIDE SEQUENCE [LARGE SCALE GENOMIC DNA]</scope>
    <source>
        <strain evidence="4">Uganda_cow_1</strain>
    </source>
</reference>
<comment type="caution">
    <text evidence="4">The sequence shown here is derived from an EMBL/GenBank/DDBJ whole genome shotgun (WGS) entry which is preliminary data.</text>
</comment>
<feature type="compositionally biased region" description="Polar residues" evidence="1">
    <location>
        <begin position="109"/>
        <end position="130"/>
    </location>
</feature>
<proteinExistence type="predicted"/>
<dbReference type="PANTHER" id="PTHR10841:SF17">
    <property type="entry name" value="SYNAPSIN"/>
    <property type="match status" value="1"/>
</dbReference>
<protein>
    <submittedName>
        <fullName evidence="4">Putative synapsin</fullName>
    </submittedName>
</protein>
<dbReference type="InterPro" id="IPR020898">
    <property type="entry name" value="Synapsin_ATP-bd_dom"/>
</dbReference>
<dbReference type="GO" id="GO:0030672">
    <property type="term" value="C:synaptic vesicle membrane"/>
    <property type="evidence" value="ECO:0007669"/>
    <property type="project" value="TreeGrafter"/>
</dbReference>
<dbReference type="STRING" id="46835.A0A504YJH9"/>
<feature type="compositionally biased region" description="Low complexity" evidence="1">
    <location>
        <begin position="570"/>
        <end position="586"/>
    </location>
</feature>
<dbReference type="Pfam" id="PF02750">
    <property type="entry name" value="Synapsin_C"/>
    <property type="match status" value="1"/>
</dbReference>
<accession>A0A504YJH9</accession>
<evidence type="ECO:0000313" key="5">
    <source>
        <dbReference type="Proteomes" id="UP000316759"/>
    </source>
</evidence>